<dbReference type="GO" id="GO:0051017">
    <property type="term" value="P:actin filament bundle assembly"/>
    <property type="evidence" value="ECO:0007669"/>
    <property type="project" value="TreeGrafter"/>
</dbReference>
<feature type="compositionally biased region" description="Basic and acidic residues" evidence="4">
    <location>
        <begin position="305"/>
        <end position="317"/>
    </location>
</feature>
<dbReference type="InterPro" id="IPR007461">
    <property type="entry name" value="Ysc84_actin-binding"/>
</dbReference>
<dbReference type="EMBL" id="ML143399">
    <property type="protein sequence ID" value="TBU31448.1"/>
    <property type="molecule type" value="Genomic_DNA"/>
</dbReference>
<evidence type="ECO:0000256" key="4">
    <source>
        <dbReference type="SAM" id="MobiDB-lite"/>
    </source>
</evidence>
<dbReference type="InterPro" id="IPR033643">
    <property type="entry name" value="SYLF_SH3YL1-like"/>
</dbReference>
<accession>A0A4Q9Q368</accession>
<dbReference type="Pfam" id="PF00018">
    <property type="entry name" value="SH3_1"/>
    <property type="match status" value="1"/>
</dbReference>
<evidence type="ECO:0000259" key="5">
    <source>
        <dbReference type="PROSITE" id="PS50002"/>
    </source>
</evidence>
<feature type="region of interest" description="Disordered" evidence="4">
    <location>
        <begin position="238"/>
        <end position="338"/>
    </location>
</feature>
<dbReference type="CDD" id="cd11525">
    <property type="entry name" value="SYLF_SH3YL1_like"/>
    <property type="match status" value="1"/>
</dbReference>
<dbReference type="PANTHER" id="PTHR15629:SF2">
    <property type="entry name" value="SH3 DOMAIN-CONTAINING YSC84-LIKE PROTEIN 1"/>
    <property type="match status" value="1"/>
</dbReference>
<dbReference type="PANTHER" id="PTHR15629">
    <property type="entry name" value="SH3YL1 PROTEIN"/>
    <property type="match status" value="1"/>
</dbReference>
<dbReference type="Proteomes" id="UP000292957">
    <property type="component" value="Unassembled WGS sequence"/>
</dbReference>
<evidence type="ECO:0000313" key="8">
    <source>
        <dbReference type="Proteomes" id="UP000292082"/>
    </source>
</evidence>
<evidence type="ECO:0000313" key="7">
    <source>
        <dbReference type="EMBL" id="TBU61034.1"/>
    </source>
</evidence>
<dbReference type="Gene3D" id="2.30.30.40">
    <property type="entry name" value="SH3 Domains"/>
    <property type="match status" value="1"/>
</dbReference>
<organism evidence="7 8">
    <name type="scientific">Dichomitus squalens</name>
    <dbReference type="NCBI Taxonomy" id="114155"/>
    <lineage>
        <taxon>Eukaryota</taxon>
        <taxon>Fungi</taxon>
        <taxon>Dikarya</taxon>
        <taxon>Basidiomycota</taxon>
        <taxon>Agaricomycotina</taxon>
        <taxon>Agaricomycetes</taxon>
        <taxon>Polyporales</taxon>
        <taxon>Polyporaceae</taxon>
        <taxon>Dichomitus</taxon>
    </lineage>
</organism>
<dbReference type="SMART" id="SM00326">
    <property type="entry name" value="SH3"/>
    <property type="match status" value="1"/>
</dbReference>
<dbReference type="EMBL" id="ML145100">
    <property type="protein sequence ID" value="TBU61034.1"/>
    <property type="molecule type" value="Genomic_DNA"/>
</dbReference>
<keyword evidence="2 3" id="KW-0728">SH3 domain</keyword>
<dbReference type="GO" id="GO:0051666">
    <property type="term" value="P:actin cortical patch localization"/>
    <property type="evidence" value="ECO:0007669"/>
    <property type="project" value="TreeGrafter"/>
</dbReference>
<dbReference type="GO" id="GO:0035091">
    <property type="term" value="F:phosphatidylinositol binding"/>
    <property type="evidence" value="ECO:0007669"/>
    <property type="project" value="TreeGrafter"/>
</dbReference>
<name>A0A4Q9Q368_9APHY</name>
<protein>
    <recommendedName>
        <fullName evidence="5">SH3 domain-containing protein</fullName>
    </recommendedName>
</protein>
<comment type="similarity">
    <text evidence="1">Belongs to the SH3YL1 family.</text>
</comment>
<dbReference type="PROSITE" id="PS50002">
    <property type="entry name" value="SH3"/>
    <property type="match status" value="1"/>
</dbReference>
<keyword evidence="8" id="KW-1185">Reference proteome</keyword>
<dbReference type="InterPro" id="IPR051702">
    <property type="entry name" value="SH3_domain_YSC84-like"/>
</dbReference>
<dbReference type="Pfam" id="PF04366">
    <property type="entry name" value="Ysc84"/>
    <property type="match status" value="1"/>
</dbReference>
<feature type="compositionally biased region" description="Basic and acidic residues" evidence="4">
    <location>
        <begin position="326"/>
        <end position="337"/>
    </location>
</feature>
<dbReference type="AlphaFoldDB" id="A0A4Q9Q368"/>
<proteinExistence type="inferred from homology"/>
<dbReference type="InterPro" id="IPR036028">
    <property type="entry name" value="SH3-like_dom_sf"/>
</dbReference>
<feature type="region of interest" description="Disordered" evidence="4">
    <location>
        <begin position="355"/>
        <end position="450"/>
    </location>
</feature>
<dbReference type="STRING" id="114155.A0A4Q9Q368"/>
<evidence type="ECO:0000256" key="3">
    <source>
        <dbReference type="PROSITE-ProRule" id="PRU00192"/>
    </source>
</evidence>
<evidence type="ECO:0000313" key="6">
    <source>
        <dbReference type="EMBL" id="TBU31448.1"/>
    </source>
</evidence>
<dbReference type="PRINTS" id="PR00452">
    <property type="entry name" value="SH3DOMAIN"/>
</dbReference>
<dbReference type="FunFam" id="2.30.30.40:FF:000100">
    <property type="entry name" value="SH3 domain-containing YSC84-like protein 1"/>
    <property type="match status" value="1"/>
</dbReference>
<evidence type="ECO:0000256" key="2">
    <source>
        <dbReference type="ARBA" id="ARBA00022443"/>
    </source>
</evidence>
<reference evidence="7 8" key="1">
    <citation type="submission" date="2019-01" db="EMBL/GenBank/DDBJ databases">
        <title>Draft genome sequences of three monokaryotic isolates of the white-rot basidiomycete fungus Dichomitus squalens.</title>
        <authorList>
            <consortium name="DOE Joint Genome Institute"/>
            <person name="Lopez S.C."/>
            <person name="Andreopoulos B."/>
            <person name="Pangilinan J."/>
            <person name="Lipzen A."/>
            <person name="Riley R."/>
            <person name="Ahrendt S."/>
            <person name="Ng V."/>
            <person name="Barry K."/>
            <person name="Daum C."/>
            <person name="Grigoriev I.V."/>
            <person name="Hilden K.S."/>
            <person name="Makela M.R."/>
            <person name="de Vries R.P."/>
        </authorList>
    </citation>
    <scope>NUCLEOTIDE SEQUENCE [LARGE SCALE GENOMIC DNA]</scope>
    <source>
        <strain evidence="7 8">CBS 464.89</strain>
        <strain evidence="6">OM18370.1</strain>
    </source>
</reference>
<sequence length="563" mass="59692">MKFNTPLPQPLPKECQKAAQIFKSFVDSSNNGLDGVIPRSVLENAKGFAIFTIFKAGFLFSARAGSGIVIAKLDDGSWSAPSAIGTAGVGVGGQAGAEMTDFLIVLNSRSAVTSFMSAGSLTLGGNLSLAVGPLGRNGEAIGSLNTSGKVAAMYSYSKTRGLFGGVSIEGSVIVERQDANAQAYRADVTAKQLLSGAIPPPDWASPLIKTLETCTGMPGGRRWVQDFRSHRADDPYMFGSVESPGLEHGPAGSRYSLDSPSVESPPIGGSANGKLSKKKKDKAGSLSFPPMQWGRQKSSGSYFSEFHDPARAPEPADTHIATPKLSPEDRPSPRLDRVLNPATGYFETRFQSDYISDDQLRQHPPLSSRRTNSDVPDLLTLGQPASAGVGARKSVGDSWEPDSPFNDLPGGGFSEARSNMSDATSHRRAFSAYAPSATSQSLNGTRKKGSNPFEAYAAHEEDHFDDDLLGGGAGSRSAATVYGMSPKPKIAPKAELTRPLLPHEGVARAIALYDFKAVQPGDLSFSKGQVIIVTEKSDDTNTWWKGKLEGREGVFPANFVEVV</sequence>
<dbReference type="OrthoDB" id="443981at2759"/>
<gene>
    <name evidence="7" type="ORF">BD310DRAFT_921312</name>
    <name evidence="6" type="ORF">BD311DRAFT_716751</name>
</gene>
<dbReference type="Proteomes" id="UP000292082">
    <property type="component" value="Unassembled WGS sequence"/>
</dbReference>
<dbReference type="InterPro" id="IPR001452">
    <property type="entry name" value="SH3_domain"/>
</dbReference>
<dbReference type="GO" id="GO:0030479">
    <property type="term" value="C:actin cortical patch"/>
    <property type="evidence" value="ECO:0007669"/>
    <property type="project" value="TreeGrafter"/>
</dbReference>
<dbReference type="GO" id="GO:0051015">
    <property type="term" value="F:actin filament binding"/>
    <property type="evidence" value="ECO:0007669"/>
    <property type="project" value="TreeGrafter"/>
</dbReference>
<dbReference type="SUPFAM" id="SSF50044">
    <property type="entry name" value="SH3-domain"/>
    <property type="match status" value="1"/>
</dbReference>
<evidence type="ECO:0000256" key="1">
    <source>
        <dbReference type="ARBA" id="ARBA00007761"/>
    </source>
</evidence>
<feature type="domain" description="SH3" evidence="5">
    <location>
        <begin position="504"/>
        <end position="563"/>
    </location>
</feature>